<name>A0A2I0AS68_9ASPA</name>
<evidence type="ECO:0000313" key="5">
    <source>
        <dbReference type="EMBL" id="PKA58398.1"/>
    </source>
</evidence>
<evidence type="ECO:0000259" key="4">
    <source>
        <dbReference type="PROSITE" id="PS51473"/>
    </source>
</evidence>
<reference evidence="6 7" key="1">
    <citation type="journal article" date="2017" name="Nature">
        <title>The Apostasia genome and the evolution of orchids.</title>
        <authorList>
            <person name="Zhang G.Q."/>
            <person name="Liu K.W."/>
            <person name="Li Z."/>
            <person name="Lohaus R."/>
            <person name="Hsiao Y.Y."/>
            <person name="Niu S.C."/>
            <person name="Wang J.Y."/>
            <person name="Lin Y.C."/>
            <person name="Xu Q."/>
            <person name="Chen L.J."/>
            <person name="Yoshida K."/>
            <person name="Fujiwara S."/>
            <person name="Wang Z.W."/>
            <person name="Zhang Y.Q."/>
            <person name="Mitsuda N."/>
            <person name="Wang M."/>
            <person name="Liu G.H."/>
            <person name="Pecoraro L."/>
            <person name="Huang H.X."/>
            <person name="Xiao X.J."/>
            <person name="Lin M."/>
            <person name="Wu X.Y."/>
            <person name="Wu W.L."/>
            <person name="Chen Y.Y."/>
            <person name="Chang S.B."/>
            <person name="Sakamoto S."/>
            <person name="Ohme-Takagi M."/>
            <person name="Yagi M."/>
            <person name="Zeng S.J."/>
            <person name="Shen C.Y."/>
            <person name="Yeh C.M."/>
            <person name="Luo Y.B."/>
            <person name="Tsai W.C."/>
            <person name="Van de Peer Y."/>
            <person name="Liu Z.J."/>
        </authorList>
    </citation>
    <scope>NUCLEOTIDE SEQUENCE [LARGE SCALE GENOMIC DNA]</scope>
    <source>
        <strain evidence="6">ASH160606</strain>
        <strain evidence="7">cv. Shenzhen</strain>
        <tissue evidence="6">Stem</tissue>
    </source>
</reference>
<dbReference type="CDD" id="cd23509">
    <property type="entry name" value="Gnk2-like"/>
    <property type="match status" value="1"/>
</dbReference>
<keyword evidence="2" id="KW-0677">Repeat</keyword>
<evidence type="ECO:0000313" key="7">
    <source>
        <dbReference type="Proteomes" id="UP000236161"/>
    </source>
</evidence>
<dbReference type="PANTHER" id="PTHR46023">
    <property type="entry name" value="LIPASE CLASS 3 PROTEIN-LIKE"/>
    <property type="match status" value="1"/>
</dbReference>
<dbReference type="EMBL" id="KZ451953">
    <property type="protein sequence ID" value="PKA58399.1"/>
    <property type="molecule type" value="Genomic_DNA"/>
</dbReference>
<evidence type="ECO:0000313" key="6">
    <source>
        <dbReference type="EMBL" id="PKA58399.1"/>
    </source>
</evidence>
<dbReference type="InterPro" id="IPR002902">
    <property type="entry name" value="GNK2"/>
</dbReference>
<dbReference type="PROSITE" id="PS51473">
    <property type="entry name" value="GNK2"/>
    <property type="match status" value="1"/>
</dbReference>
<organism evidence="6 7">
    <name type="scientific">Apostasia shenzhenica</name>
    <dbReference type="NCBI Taxonomy" id="1088818"/>
    <lineage>
        <taxon>Eukaryota</taxon>
        <taxon>Viridiplantae</taxon>
        <taxon>Streptophyta</taxon>
        <taxon>Embryophyta</taxon>
        <taxon>Tracheophyta</taxon>
        <taxon>Spermatophyta</taxon>
        <taxon>Magnoliopsida</taxon>
        <taxon>Liliopsida</taxon>
        <taxon>Asparagales</taxon>
        <taxon>Orchidaceae</taxon>
        <taxon>Apostasioideae</taxon>
        <taxon>Apostasia</taxon>
    </lineage>
</organism>
<dbReference type="InterPro" id="IPR038408">
    <property type="entry name" value="GNK2_sf"/>
</dbReference>
<gene>
    <name evidence="6" type="primary">CRRSP55</name>
    <name evidence="5" type="ORF">AXF42_Ash013904</name>
    <name evidence="6" type="ORF">AXF42_Ash013905</name>
</gene>
<dbReference type="Proteomes" id="UP000236161">
    <property type="component" value="Unassembled WGS sequence"/>
</dbReference>
<reference evidence="6" key="2">
    <citation type="submission" date="2017-10" db="EMBL/GenBank/DDBJ databases">
        <authorList>
            <person name="Banno H."/>
            <person name="Chua N.-H."/>
        </authorList>
    </citation>
    <scope>NUCLEOTIDE SEQUENCE</scope>
    <source>
        <strain evidence="6">ASH160606</strain>
        <tissue evidence="6">Stem</tissue>
    </source>
</reference>
<evidence type="ECO:0000256" key="2">
    <source>
        <dbReference type="ARBA" id="ARBA00022737"/>
    </source>
</evidence>
<dbReference type="PANTHER" id="PTHR46023:SF6">
    <property type="entry name" value="LIPASE CLASS 3 FAMILY PROTEIN"/>
    <property type="match status" value="1"/>
</dbReference>
<protein>
    <submittedName>
        <fullName evidence="6">Cysteine-rich repeat secretory protein 55</fullName>
    </submittedName>
</protein>
<keyword evidence="1" id="KW-0732">Signal</keyword>
<feature type="domain" description="Gnk2-homologous" evidence="4">
    <location>
        <begin position="76"/>
        <end position="188"/>
    </location>
</feature>
<accession>A0A2I0AS68</accession>
<sequence>MLETKSCTDNLAGGSTLIDDSAAGRENSQTFACMTWDLGESGQNFVTTIINGSDLVPTFSLVSADNLRFEVDAAGTSRRNTLGSNIEAEPTQEKKTTENCGGRKCRKRSPLTKVSMRRQTGTAKVIRRLERHTVYGMVQCTRDLEGGNCWDCLDLVTGWIPTVGGCWNSSGCNLLYCNCVIRYEMYNFLSPVDASPSSCRSTDLPETISVSQHK</sequence>
<dbReference type="Pfam" id="PF01657">
    <property type="entry name" value="Stress-antifung"/>
    <property type="match status" value="1"/>
</dbReference>
<proteinExistence type="predicted"/>
<feature type="region of interest" description="Disordered" evidence="3">
    <location>
        <begin position="195"/>
        <end position="214"/>
    </location>
</feature>
<keyword evidence="7" id="KW-1185">Reference proteome</keyword>
<evidence type="ECO:0000256" key="3">
    <source>
        <dbReference type="SAM" id="MobiDB-lite"/>
    </source>
</evidence>
<dbReference type="AlphaFoldDB" id="A0A2I0AS68"/>
<dbReference type="Gene3D" id="3.30.430.20">
    <property type="entry name" value="Gnk2 domain, C-X8-C-X2-C motif"/>
    <property type="match status" value="1"/>
</dbReference>
<dbReference type="OrthoDB" id="1731016at2759"/>
<dbReference type="STRING" id="1088818.A0A2I0AS68"/>
<dbReference type="EMBL" id="KZ451953">
    <property type="protein sequence ID" value="PKA58398.1"/>
    <property type="molecule type" value="Genomic_DNA"/>
</dbReference>
<evidence type="ECO:0000256" key="1">
    <source>
        <dbReference type="ARBA" id="ARBA00022729"/>
    </source>
</evidence>